<dbReference type="SUPFAM" id="SSF53092">
    <property type="entry name" value="Creatinase/prolidase N-terminal domain"/>
    <property type="match status" value="1"/>
</dbReference>
<feature type="domain" description="Peptidase M24" evidence="1">
    <location>
        <begin position="191"/>
        <end position="394"/>
    </location>
</feature>
<dbReference type="PANTHER" id="PTHR46112:SF3">
    <property type="entry name" value="AMINOPEPTIDASE YPDF"/>
    <property type="match status" value="1"/>
</dbReference>
<sequence>MSYIDRARASWFMSEAGLDALLLFEPESFRYATGLDGGVATAFRRAGACAALVPCDPGASIAAILSDHQLHFGPSAQGAIELITHPTWIDYVDISDGDHPAPLDSLARAYKAQGLGGARPETFDRDLVNALIGDLLTTRGLANARVGIDMAFIPANDLARLKAALPRVTWVDGSALLDRIRSVKTAHEIACLRNANLASEAGLLHMADHAQIGMARSELDRLWRDGAARAASAHGFKISGDRAGIAVGPNLIIRDPVLENGHLIKADMGVAVENYLSDGTRSYVMGAPSPMVRTIFAAIEDVFEAGITAIRPGATFGDVHRTVLDAVKKAGLPESYCRGHFGHSIGAACMEEWPFFSARNPEEILPGMVLAFEVPMYLHGTGAMMIEDQLLVTETGIEVMNKLPRALTQLG</sequence>
<dbReference type="Pfam" id="PF00557">
    <property type="entry name" value="Peptidase_M24"/>
    <property type="match status" value="1"/>
</dbReference>
<dbReference type="Gene3D" id="3.40.350.10">
    <property type="entry name" value="Creatinase/prolidase N-terminal domain"/>
    <property type="match status" value="1"/>
</dbReference>
<evidence type="ECO:0000313" key="4">
    <source>
        <dbReference type="Proteomes" id="UP000000692"/>
    </source>
</evidence>
<evidence type="ECO:0000313" key="3">
    <source>
        <dbReference type="EMBL" id="AEM41109.1"/>
    </source>
</evidence>
<protein>
    <submittedName>
        <fullName evidence="3">Peptidase M24</fullName>
    </submittedName>
</protein>
<dbReference type="HOGENOM" id="CLU_017266_4_2_5"/>
<evidence type="ECO:0000259" key="1">
    <source>
        <dbReference type="Pfam" id="PF00557"/>
    </source>
</evidence>
<dbReference type="CDD" id="cd01066">
    <property type="entry name" value="APP_MetAP"/>
    <property type="match status" value="1"/>
</dbReference>
<dbReference type="KEGG" id="kvl:KVU_1271"/>
<dbReference type="RefSeq" id="WP_013384573.1">
    <property type="nucleotide sequence ID" value="NC_017384.1"/>
</dbReference>
<organism evidence="3 4">
    <name type="scientific">Ketogulonicigenium vulgare (strain WSH-001)</name>
    <dbReference type="NCBI Taxonomy" id="759362"/>
    <lineage>
        <taxon>Bacteria</taxon>
        <taxon>Pseudomonadati</taxon>
        <taxon>Pseudomonadota</taxon>
        <taxon>Alphaproteobacteria</taxon>
        <taxon>Rhodobacterales</taxon>
        <taxon>Roseobacteraceae</taxon>
        <taxon>Ketogulonicigenium</taxon>
    </lineage>
</organism>
<evidence type="ECO:0000259" key="2">
    <source>
        <dbReference type="Pfam" id="PF01321"/>
    </source>
</evidence>
<dbReference type="InterPro" id="IPR036005">
    <property type="entry name" value="Creatinase/aminopeptidase-like"/>
</dbReference>
<gene>
    <name evidence="3" type="ordered locus">KVU_1271</name>
</gene>
<dbReference type="InterPro" id="IPR000994">
    <property type="entry name" value="Pept_M24"/>
</dbReference>
<dbReference type="Proteomes" id="UP000000692">
    <property type="component" value="Chromosome"/>
</dbReference>
<dbReference type="EMBL" id="CP002018">
    <property type="protein sequence ID" value="AEM41109.1"/>
    <property type="molecule type" value="Genomic_DNA"/>
</dbReference>
<name>F9Y7Y3_KETVW</name>
<dbReference type="InterPro" id="IPR029149">
    <property type="entry name" value="Creatin/AminoP/Spt16_N"/>
</dbReference>
<reference evidence="3 4" key="1">
    <citation type="journal article" date="2011" name="J. Bacteriol.">
        <title>Complete genome sequence of the industrial strain Ketogulonicigenium vulgare WSH-001.</title>
        <authorList>
            <person name="Liu L."/>
            <person name="Li Y."/>
            <person name="Zhang J."/>
            <person name="Zhou Z."/>
            <person name="Liu J."/>
            <person name="Li X."/>
            <person name="Zhou J."/>
            <person name="Du G."/>
            <person name="Wang L."/>
            <person name="Chen J."/>
        </authorList>
    </citation>
    <scope>NUCLEOTIDE SEQUENCE [LARGE SCALE GENOMIC DNA]</scope>
    <source>
        <strain evidence="3 4">WSH-001</strain>
    </source>
</reference>
<dbReference type="eggNOG" id="COG0006">
    <property type="taxonomic scope" value="Bacteria"/>
</dbReference>
<accession>F9Y7Y3</accession>
<keyword evidence="4" id="KW-1185">Reference proteome</keyword>
<dbReference type="InterPro" id="IPR050659">
    <property type="entry name" value="Peptidase_M24B"/>
</dbReference>
<dbReference type="OrthoDB" id="9802055at2"/>
<dbReference type="Pfam" id="PF01321">
    <property type="entry name" value="Creatinase_N"/>
    <property type="match status" value="1"/>
</dbReference>
<dbReference type="Gene3D" id="3.90.230.10">
    <property type="entry name" value="Creatinase/methionine aminopeptidase superfamily"/>
    <property type="match status" value="1"/>
</dbReference>
<feature type="domain" description="Creatinase N-terminal" evidence="2">
    <location>
        <begin position="130"/>
        <end position="183"/>
    </location>
</feature>
<dbReference type="AlphaFoldDB" id="F9Y7Y3"/>
<dbReference type="SUPFAM" id="SSF55920">
    <property type="entry name" value="Creatinase/aminopeptidase"/>
    <property type="match status" value="1"/>
</dbReference>
<dbReference type="PANTHER" id="PTHR46112">
    <property type="entry name" value="AMINOPEPTIDASE"/>
    <property type="match status" value="1"/>
</dbReference>
<dbReference type="InterPro" id="IPR000587">
    <property type="entry name" value="Creatinase_N"/>
</dbReference>
<dbReference type="PATRIC" id="fig|759362.5.peg.1306"/>
<proteinExistence type="predicted"/>